<dbReference type="Gene3D" id="3.40.50.1460">
    <property type="match status" value="1"/>
</dbReference>
<organism evidence="3 4">
    <name type="scientific">Candidatus Kapaibacterium thiocyanatum</name>
    <dbReference type="NCBI Taxonomy" id="1895771"/>
    <lineage>
        <taxon>Bacteria</taxon>
        <taxon>Pseudomonadati</taxon>
        <taxon>Candidatus Kapaibacteriota</taxon>
        <taxon>Candidatus Kapaibacteriia</taxon>
        <taxon>Candidatus Kapaibacteriales</taxon>
        <taxon>Candidatus Kapaibacteriaceae</taxon>
        <taxon>Candidatus Kapaibacterium</taxon>
    </lineage>
</organism>
<dbReference type="InterPro" id="IPR029031">
    <property type="entry name" value="Gingipain_N_sf"/>
</dbReference>
<evidence type="ECO:0000256" key="1">
    <source>
        <dbReference type="ARBA" id="ARBA00022729"/>
    </source>
</evidence>
<dbReference type="Gene3D" id="2.60.40.4070">
    <property type="match status" value="1"/>
</dbReference>
<protein>
    <recommendedName>
        <fullName evidence="2">Gingipain domain-containing protein</fullName>
    </recommendedName>
</protein>
<evidence type="ECO:0000313" key="4">
    <source>
        <dbReference type="Proteomes" id="UP000184233"/>
    </source>
</evidence>
<evidence type="ECO:0000313" key="3">
    <source>
        <dbReference type="EMBL" id="OJX61259.1"/>
    </source>
</evidence>
<comment type="caution">
    <text evidence="3">The sequence shown here is derived from an EMBL/GenBank/DDBJ whole genome shotgun (WGS) entry which is preliminary data.</text>
</comment>
<dbReference type="Gene3D" id="3.40.50.10390">
    <property type="entry name" value="Gingipain r, domain 1"/>
    <property type="match status" value="1"/>
</dbReference>
<feature type="domain" description="Gingipain" evidence="2">
    <location>
        <begin position="601"/>
        <end position="967"/>
    </location>
</feature>
<dbReference type="InterPro" id="IPR001769">
    <property type="entry name" value="Gingipain"/>
</dbReference>
<evidence type="ECO:0000259" key="2">
    <source>
        <dbReference type="Pfam" id="PF01364"/>
    </source>
</evidence>
<accession>A0A1M3L6Z7</accession>
<gene>
    <name evidence="3" type="ORF">BGO89_01380</name>
</gene>
<dbReference type="EMBL" id="MKVH01000002">
    <property type="protein sequence ID" value="OJX61259.1"/>
    <property type="molecule type" value="Genomic_DNA"/>
</dbReference>
<dbReference type="Proteomes" id="UP000184233">
    <property type="component" value="Unassembled WGS sequence"/>
</dbReference>
<sequence length="1330" mass="146350">MQRFTPQRIAASLRHLVVLLLASSIVYAVPLPRGLTIDRSTEKVFTFSYEPVIDRWDTVMVDGREMLRPRIADAGIRQSTDGRTVQWVVSFDLTVPGQGAWTVDRETAMVATVTSRPLALAPDRDPSGRILRTSAIVPEHFTVTYTGIARNRHIATVEFVVAQSDGGTTKLYTQHHHTIGFTQPAGTARNVTTNAIGDVADFTLNHGDVPWRVSVAVNNVMAKGGDGIQASERLDNAFRITIDREGIYRITADELRKNNIPVDAATARTIKIFGRGGLELDERVAAATQSELIEQDIIIRTKAGGEIDDILFYASGPAGFVNRSGAIRHYIHHYATTSGYLLTYGGSDGHRAQVRPAATGTPARITTVTGRLFQEDELVNAYSSGSGRRWYGRTIENGGAITITTLLPGLVRSGAVDYQFSVAHRGSVSGLATMSENGTPIAQRVIPPVAEYMDTRNAQVSGTFDASKIPADGRSVLKFAYASDDKASTGLVDYFEIHYPRALQAADNEFEFWSDSLDAGIYEWVVNGFSGDVLGFDVTDRTRPKQIENIAATGGMFGIRETIGDTNERRRYYMSGAFRTTSLQRIEYPNLRTVPRSGELIVITHPSLLQSARDYATYRQAQGEHRVAVVTTEEIFNEFSYGIQDPTAIRDFLGTAFSRWTPAPRYVLLWGDGHYDYKNLSTSAVNYIPPYESDEADGLSDGLITYTSDDFFVCLLGEDARPEMAIGRMPVTSEEIGRRLLGKIDRYEHSSSEDDWRTRITLIADDGPTSDGQTDRALHLSQSEDLNYGFVPQEFQARKIYMVEYPTENVARGRRKPAVEQDMLSVINTTGNLILNWIGHGNPRVWAHENIFVRETTVPQMTNTNKLFFLTAATCDFARFDMTENQSGAEELVLLDKGGAIGVFSAARVVLAISNAEITQKFYSEMFRREGDGRFPHLGDIMYRVKQARSNPNDQKFFLLGDPVMRLLVPDRKVTFSTINGQDITDSSRILLPALSKVHVTGHIQALGAAATDTSFNGAVTVSLVDAESKVTVQDNDKYQTINIFKRPGAALSRTSAKVENGIFTAEFVVPKDISFSAQAATLYGYGVDADRTYAMGATNKLTVDGVADITYNDTDGPDMKIFMDSRYFNSGEIVRPNPILIVDLQDATGINTTGIGIGHNLEAVFDKGLLIENLTNTFSTSLENSRAGTASKQIFGLGPGLHTVHVRSWDVLNNTSEVMTLFRIADAGEGVVTGGMQNYPNPFADATRIRFKHNISQPFTASVRIFGLEGRLVFERPMELADMQTAEVTWDGRDDSGFQLGSGIYVCVVRVTAADGTVSDVSGKLTLIR</sequence>
<dbReference type="GO" id="GO:0008234">
    <property type="term" value="F:cysteine-type peptidase activity"/>
    <property type="evidence" value="ECO:0007669"/>
    <property type="project" value="InterPro"/>
</dbReference>
<dbReference type="InterPro" id="IPR029030">
    <property type="entry name" value="Caspase-like_dom_sf"/>
</dbReference>
<keyword evidence="1" id="KW-0732">Signal</keyword>
<dbReference type="NCBIfam" id="NF033707">
    <property type="entry name" value="T9SS_sortase"/>
    <property type="match status" value="1"/>
</dbReference>
<proteinExistence type="predicted"/>
<name>A0A1M3L6Z7_9BACT</name>
<dbReference type="Pfam" id="PF01364">
    <property type="entry name" value="Peptidase_C25"/>
    <property type="match status" value="1"/>
</dbReference>
<dbReference type="GO" id="GO:0006508">
    <property type="term" value="P:proteolysis"/>
    <property type="evidence" value="ECO:0007669"/>
    <property type="project" value="InterPro"/>
</dbReference>
<dbReference type="CDD" id="cd02258">
    <property type="entry name" value="Peptidase_C25_N"/>
    <property type="match status" value="1"/>
</dbReference>
<dbReference type="SUPFAM" id="SSF52129">
    <property type="entry name" value="Caspase-like"/>
    <property type="match status" value="1"/>
</dbReference>
<dbReference type="STRING" id="1895771.BGO89_01380"/>
<reference evidence="3 4" key="1">
    <citation type="submission" date="2016-09" db="EMBL/GenBank/DDBJ databases">
        <title>Genome-resolved meta-omics ties microbial dynamics to process performance in biotechnology for thiocyanate degradation.</title>
        <authorList>
            <person name="Kantor R.S."/>
            <person name="Huddy R.J."/>
            <person name="Iyer R."/>
            <person name="Thomas B.C."/>
            <person name="Brown C.T."/>
            <person name="Anantharaman K."/>
            <person name="Tringe S."/>
            <person name="Hettich R.L."/>
            <person name="Harrison S.T."/>
            <person name="Banfield J.F."/>
        </authorList>
    </citation>
    <scope>NUCLEOTIDE SEQUENCE [LARGE SCALE GENOMIC DNA]</scope>
    <source>
        <strain evidence="3">59-99</strain>
    </source>
</reference>